<evidence type="ECO:0000313" key="2">
    <source>
        <dbReference type="Proteomes" id="UP001215598"/>
    </source>
</evidence>
<dbReference type="Proteomes" id="UP001215598">
    <property type="component" value="Unassembled WGS sequence"/>
</dbReference>
<accession>A0AAD7DXE8</accession>
<dbReference type="AlphaFoldDB" id="A0AAD7DXE8"/>
<dbReference type="EMBL" id="JARKIB010000521">
    <property type="protein sequence ID" value="KAJ7702047.1"/>
    <property type="molecule type" value="Genomic_DNA"/>
</dbReference>
<organism evidence="1 2">
    <name type="scientific">Mycena metata</name>
    <dbReference type="NCBI Taxonomy" id="1033252"/>
    <lineage>
        <taxon>Eukaryota</taxon>
        <taxon>Fungi</taxon>
        <taxon>Dikarya</taxon>
        <taxon>Basidiomycota</taxon>
        <taxon>Agaricomycotina</taxon>
        <taxon>Agaricomycetes</taxon>
        <taxon>Agaricomycetidae</taxon>
        <taxon>Agaricales</taxon>
        <taxon>Marasmiineae</taxon>
        <taxon>Mycenaceae</taxon>
        <taxon>Mycena</taxon>
    </lineage>
</organism>
<keyword evidence="2" id="KW-1185">Reference proteome</keyword>
<evidence type="ECO:0008006" key="3">
    <source>
        <dbReference type="Google" id="ProtNLM"/>
    </source>
</evidence>
<gene>
    <name evidence="1" type="ORF">B0H16DRAFT_1640225</name>
</gene>
<name>A0AAD7DXE8_9AGAR</name>
<proteinExistence type="predicted"/>
<evidence type="ECO:0000313" key="1">
    <source>
        <dbReference type="EMBL" id="KAJ7702047.1"/>
    </source>
</evidence>
<dbReference type="SUPFAM" id="SSF52047">
    <property type="entry name" value="RNI-like"/>
    <property type="match status" value="1"/>
</dbReference>
<protein>
    <recommendedName>
        <fullName evidence="3">F-box domain-containing protein</fullName>
    </recommendedName>
</protein>
<reference evidence="1" key="1">
    <citation type="submission" date="2023-03" db="EMBL/GenBank/DDBJ databases">
        <title>Massive genome expansion in bonnet fungi (Mycena s.s.) driven by repeated elements and novel gene families across ecological guilds.</title>
        <authorList>
            <consortium name="Lawrence Berkeley National Laboratory"/>
            <person name="Harder C.B."/>
            <person name="Miyauchi S."/>
            <person name="Viragh M."/>
            <person name="Kuo A."/>
            <person name="Thoen E."/>
            <person name="Andreopoulos B."/>
            <person name="Lu D."/>
            <person name="Skrede I."/>
            <person name="Drula E."/>
            <person name="Henrissat B."/>
            <person name="Morin E."/>
            <person name="Kohler A."/>
            <person name="Barry K."/>
            <person name="LaButti K."/>
            <person name="Morin E."/>
            <person name="Salamov A."/>
            <person name="Lipzen A."/>
            <person name="Mereny Z."/>
            <person name="Hegedus B."/>
            <person name="Baldrian P."/>
            <person name="Stursova M."/>
            <person name="Weitz H."/>
            <person name="Taylor A."/>
            <person name="Grigoriev I.V."/>
            <person name="Nagy L.G."/>
            <person name="Martin F."/>
            <person name="Kauserud H."/>
        </authorList>
    </citation>
    <scope>NUCLEOTIDE SEQUENCE</scope>
    <source>
        <strain evidence="1">CBHHK182m</strain>
    </source>
</reference>
<comment type="caution">
    <text evidence="1">The sequence shown here is derived from an EMBL/GenBank/DDBJ whole genome shotgun (WGS) entry which is preliminary data.</text>
</comment>
<sequence length="432" mass="48412">MDALIAQRTDLERFAHNHRNVVSIVRSIPRDILVEIFEHCLRDCGPWSRPGPSSLKPLLLVSRRWHSTALTSPSLWCYIDGTKFASQDLKYVSMQLELSAKSPLSITWDGCAAHTLPLLLDASPRWEDAHLTLTPAEFSHLFASTHAFPALRKLDITILRDGMTDIHSSEASPGPAFESIPALEELSLWMDSRSLDSAQRVELPRFPWSRLRRCELGRVHIGDLAWILPLLSADTAVFPISEMPRFTFGVKSPMGALEVGQCTPVFVADLLNSLTTPSLKKLSISTDWHSSSRFETSDKDLTSIIILFLRRSACTLTSLNLDVTIPGRDLVTILGSLEVSGLLHLTISERAFSAELIDALTTHGFVPRLQSLDITLRFRVVIEAAVVAMLETRHPVLHTLRIMHSKLDPFLPQATINKLREMGMEVLEYWFP</sequence>